<evidence type="ECO:0000313" key="3">
    <source>
        <dbReference type="EMBL" id="SNY80473.1"/>
    </source>
</evidence>
<dbReference type="SUPFAM" id="SSF55021">
    <property type="entry name" value="ACT-like"/>
    <property type="match status" value="1"/>
</dbReference>
<keyword evidence="4" id="KW-1185">Reference proteome</keyword>
<feature type="transmembrane region" description="Helical" evidence="1">
    <location>
        <begin position="81"/>
        <end position="100"/>
    </location>
</feature>
<sequence>MGLLGGFTFALQDRTGKEIFYQDRRGMRPIAVRPRVHALACEVCGRLPHPRRTRLALAKLAAVFPVELVLHALVIHWHPPYLVAVLLLTITTTILVIWVVEPSAMRFLGSWMHGPELRDRDRVDRAPALWRIRVHVDDRPGQLEALAAHLADHGANILTVHVHHLESGVLDELVVATPVEITTQDLTAAVVQAGGAQVRVWPASALTLIDGQTKALAVAARVVADADELPLAIAELLGARYLPGGLTDEPAEGTALELPDDERTLIFLRTDEPFTPAEIARAHRLCDLARIVSRHS</sequence>
<evidence type="ECO:0000256" key="1">
    <source>
        <dbReference type="SAM" id="Phobius"/>
    </source>
</evidence>
<accession>A0A285L7N5</accession>
<organism evidence="3 4">
    <name type="scientific">Nocardia amikacinitolerans</name>
    <dbReference type="NCBI Taxonomy" id="756689"/>
    <lineage>
        <taxon>Bacteria</taxon>
        <taxon>Bacillati</taxon>
        <taxon>Actinomycetota</taxon>
        <taxon>Actinomycetes</taxon>
        <taxon>Mycobacteriales</taxon>
        <taxon>Nocardiaceae</taxon>
        <taxon>Nocardia</taxon>
    </lineage>
</organism>
<proteinExistence type="predicted"/>
<feature type="domain" description="ACT" evidence="2">
    <location>
        <begin position="131"/>
        <end position="211"/>
    </location>
</feature>
<keyword evidence="1" id="KW-0812">Transmembrane</keyword>
<dbReference type="EMBL" id="OBEG01000002">
    <property type="protein sequence ID" value="SNY80473.1"/>
    <property type="molecule type" value="Genomic_DNA"/>
</dbReference>
<reference evidence="3 4" key="1">
    <citation type="submission" date="2017-09" db="EMBL/GenBank/DDBJ databases">
        <authorList>
            <person name="Ehlers B."/>
            <person name="Leendertz F.H."/>
        </authorList>
    </citation>
    <scope>NUCLEOTIDE SEQUENCE [LARGE SCALE GENOMIC DNA]</scope>
    <source>
        <strain evidence="3 4">DSM 45537</strain>
    </source>
</reference>
<dbReference type="InterPro" id="IPR002912">
    <property type="entry name" value="ACT_dom"/>
</dbReference>
<evidence type="ECO:0000313" key="4">
    <source>
        <dbReference type="Proteomes" id="UP000219565"/>
    </source>
</evidence>
<dbReference type="STRING" id="1379680.GCA_001612615_05187"/>
<dbReference type="PROSITE" id="PS51671">
    <property type="entry name" value="ACT"/>
    <property type="match status" value="1"/>
</dbReference>
<dbReference type="AlphaFoldDB" id="A0A285L7N5"/>
<dbReference type="Proteomes" id="UP000219565">
    <property type="component" value="Unassembled WGS sequence"/>
</dbReference>
<protein>
    <recommendedName>
        <fullName evidence="2">ACT domain-containing protein</fullName>
    </recommendedName>
</protein>
<dbReference type="InterPro" id="IPR045865">
    <property type="entry name" value="ACT-like_dom_sf"/>
</dbReference>
<dbReference type="Gene3D" id="3.30.70.260">
    <property type="match status" value="1"/>
</dbReference>
<evidence type="ECO:0000259" key="2">
    <source>
        <dbReference type="PROSITE" id="PS51671"/>
    </source>
</evidence>
<name>A0A285L7N5_9NOCA</name>
<keyword evidence="1" id="KW-0472">Membrane</keyword>
<gene>
    <name evidence="3" type="ORF">SAMN04244553_2042</name>
</gene>
<feature type="transmembrane region" description="Helical" evidence="1">
    <location>
        <begin position="56"/>
        <end position="75"/>
    </location>
</feature>
<keyword evidence="1" id="KW-1133">Transmembrane helix</keyword>